<reference evidence="2 3" key="1">
    <citation type="submission" date="2022-06" db="EMBL/GenBank/DDBJ databases">
        <title>Isolation of gut microbiota from human fecal samples.</title>
        <authorList>
            <person name="Pamer E.G."/>
            <person name="Barat B."/>
            <person name="Waligurski E."/>
            <person name="Medina S."/>
            <person name="Paddock L."/>
            <person name="Mostad J."/>
        </authorList>
    </citation>
    <scope>NUCLEOTIDE SEQUENCE [LARGE SCALE GENOMIC DNA]</scope>
    <source>
        <strain evidence="2 3">DFI.6.1</strain>
    </source>
</reference>
<feature type="transmembrane region" description="Helical" evidence="1">
    <location>
        <begin position="45"/>
        <end position="61"/>
    </location>
</feature>
<proteinExistence type="predicted"/>
<organism evidence="2 3">
    <name type="scientific">Massilicoli timonensis</name>
    <dbReference type="NCBI Taxonomy" id="2015901"/>
    <lineage>
        <taxon>Bacteria</taxon>
        <taxon>Bacillati</taxon>
        <taxon>Bacillota</taxon>
        <taxon>Erysipelotrichia</taxon>
        <taxon>Erysipelotrichales</taxon>
        <taxon>Erysipelotrichaceae</taxon>
        <taxon>Massilicoli</taxon>
    </lineage>
</organism>
<evidence type="ECO:0000313" key="2">
    <source>
        <dbReference type="EMBL" id="MCQ5121320.1"/>
    </source>
</evidence>
<evidence type="ECO:0000313" key="3">
    <source>
        <dbReference type="Proteomes" id="UP001524435"/>
    </source>
</evidence>
<gene>
    <name evidence="2" type="ORF">NE663_03465</name>
</gene>
<keyword evidence="1" id="KW-0812">Transmembrane</keyword>
<keyword evidence="3" id="KW-1185">Reference proteome</keyword>
<comment type="caution">
    <text evidence="2">The sequence shown here is derived from an EMBL/GenBank/DDBJ whole genome shotgun (WGS) entry which is preliminary data.</text>
</comment>
<accession>A0ABT1SJP7</accession>
<name>A0ABT1SJP7_9FIRM</name>
<evidence type="ECO:0000256" key="1">
    <source>
        <dbReference type="SAM" id="Phobius"/>
    </source>
</evidence>
<feature type="transmembrane region" description="Helical" evidence="1">
    <location>
        <begin position="99"/>
        <end position="118"/>
    </location>
</feature>
<dbReference type="Proteomes" id="UP001524435">
    <property type="component" value="Unassembled WGS sequence"/>
</dbReference>
<dbReference type="EMBL" id="JANGCH010000003">
    <property type="protein sequence ID" value="MCQ5121320.1"/>
    <property type="molecule type" value="Genomic_DNA"/>
</dbReference>
<dbReference type="RefSeq" id="WP_256197476.1">
    <property type="nucleotide sequence ID" value="NZ_CALVCM010000004.1"/>
</dbReference>
<protein>
    <recommendedName>
        <fullName evidence="4">Prokaryotic cytochrome b561 family protein</fullName>
    </recommendedName>
</protein>
<feature type="transmembrane region" description="Helical" evidence="1">
    <location>
        <begin position="68"/>
        <end position="87"/>
    </location>
</feature>
<keyword evidence="1" id="KW-0472">Membrane</keyword>
<keyword evidence="1" id="KW-1133">Transmembrane helix</keyword>
<evidence type="ECO:0008006" key="4">
    <source>
        <dbReference type="Google" id="ProtNLM"/>
    </source>
</evidence>
<sequence>MFSTSQLLAWLAVLCLVLLLLLPCFTRLAARYPKMRKPACLLKRMHIPLGILLLLCSVFHGKLEKRFSLESIMILVLLALLILPYPLRRLSPLLWRKVHQLASLLLLAAVIWHIALALSS</sequence>